<dbReference type="EMBL" id="KZ305026">
    <property type="protein sequence ID" value="PIA54505.1"/>
    <property type="molecule type" value="Genomic_DNA"/>
</dbReference>
<evidence type="ECO:0000256" key="7">
    <source>
        <dbReference type="ARBA" id="ARBA00022525"/>
    </source>
</evidence>
<dbReference type="Pfam" id="PF07732">
    <property type="entry name" value="Cu-oxidase_3"/>
    <property type="match status" value="1"/>
</dbReference>
<comment type="similarity">
    <text evidence="4">Belongs to the multicopper oxidase family.</text>
</comment>
<dbReference type="OrthoDB" id="2121828at2759"/>
<evidence type="ECO:0000259" key="13">
    <source>
        <dbReference type="Pfam" id="PF00394"/>
    </source>
</evidence>
<dbReference type="PANTHER" id="PTHR11709">
    <property type="entry name" value="MULTI-COPPER OXIDASE"/>
    <property type="match status" value="1"/>
</dbReference>
<dbReference type="InterPro" id="IPR011707">
    <property type="entry name" value="Cu-oxidase-like_N"/>
</dbReference>
<dbReference type="GO" id="GO:0052716">
    <property type="term" value="F:hydroquinone:oxygen oxidoreductase activity"/>
    <property type="evidence" value="ECO:0007669"/>
    <property type="project" value="UniProtKB-EC"/>
</dbReference>
<evidence type="ECO:0000256" key="5">
    <source>
        <dbReference type="ARBA" id="ARBA00012297"/>
    </source>
</evidence>
<keyword evidence="6" id="KW-0052">Apoplast</keyword>
<dbReference type="InterPro" id="IPR034289">
    <property type="entry name" value="CuRO_3_LCC"/>
</dbReference>
<dbReference type="InterPro" id="IPR011706">
    <property type="entry name" value="Cu-oxidase_C"/>
</dbReference>
<dbReference type="Proteomes" id="UP000230069">
    <property type="component" value="Unassembled WGS sequence"/>
</dbReference>
<keyword evidence="12" id="KW-0439">Lignin degradation</keyword>
<comment type="catalytic activity">
    <reaction evidence="1">
        <text>4 hydroquinone + O2 = 4 benzosemiquinone + 2 H2O</text>
        <dbReference type="Rhea" id="RHEA:11276"/>
        <dbReference type="ChEBI" id="CHEBI:15377"/>
        <dbReference type="ChEBI" id="CHEBI:15379"/>
        <dbReference type="ChEBI" id="CHEBI:17594"/>
        <dbReference type="ChEBI" id="CHEBI:17977"/>
        <dbReference type="EC" id="1.10.3.2"/>
    </reaction>
</comment>
<keyword evidence="10" id="KW-0560">Oxidoreductase</keyword>
<dbReference type="PROSITE" id="PS00080">
    <property type="entry name" value="MULTICOPPER_OXIDASE2"/>
    <property type="match status" value="1"/>
</dbReference>
<evidence type="ECO:0000256" key="9">
    <source>
        <dbReference type="ARBA" id="ARBA00022737"/>
    </source>
</evidence>
<dbReference type="EC" id="1.10.3.2" evidence="5"/>
<dbReference type="Pfam" id="PF07731">
    <property type="entry name" value="Cu-oxidase_2"/>
    <property type="match status" value="1"/>
</dbReference>
<evidence type="ECO:0000259" key="15">
    <source>
        <dbReference type="Pfam" id="PF07732"/>
    </source>
</evidence>
<dbReference type="GO" id="GO:0048046">
    <property type="term" value="C:apoplast"/>
    <property type="evidence" value="ECO:0007669"/>
    <property type="project" value="UniProtKB-SubCell"/>
</dbReference>
<sequence>VASNTLQRLCRQEVKTLVNGSLPGPVIKLREGDQLIVHVNNKSPYNMTIHWHGVFQMFSAWADGPAYVTQCPIVPGSSFTYRFNVTGQEGTLWWHAHISVLRETLYGALIIRPRIGRSYPFRKPDKEVPILFGEWWDTNFVDVEHELITLGGIPRLSDAFTINGQPGDLFPCSRNKTYTMDVTQGKTYLLRMVNAVMMNHLFFKIAQHKFTVVAVDARYIEPYETDVVVIAPGQSADVLFTANQPIGNYYMAARAYFPTPLEFQNGTTTGIVHYNGAPKSSTPLMPILPDFTDTETSYKFYSNLTSLTTIGNPHWHPVPQKVDEKMFITFGLGFQPCNGSCAGPQGSFLRFAATMNNNSFLLPTKMSMLEAFHGGVQGIYTEDFPDNPPLEFNYTDPNVSLDFSLLVTVRKETRVKRLKYNSVVEIVLQSTSLIAAENHPLHFHGFDFYVLAQGFGNYDPINDPKKFNLVNPQQRNTIGVPINGWAVIRFLANNPGVWFVHCHRESHLTWGLNMAFVIENGPTPSTSLPPPPSDLPTC</sequence>
<evidence type="ECO:0000256" key="3">
    <source>
        <dbReference type="ARBA" id="ARBA00004271"/>
    </source>
</evidence>
<evidence type="ECO:0000256" key="10">
    <source>
        <dbReference type="ARBA" id="ARBA00023002"/>
    </source>
</evidence>
<evidence type="ECO:0000256" key="12">
    <source>
        <dbReference type="ARBA" id="ARBA00023185"/>
    </source>
</evidence>
<keyword evidence="11" id="KW-0186">Copper</keyword>
<dbReference type="InterPro" id="IPR045087">
    <property type="entry name" value="Cu-oxidase_fam"/>
</dbReference>
<proteinExistence type="inferred from homology"/>
<dbReference type="CDD" id="cd13897">
    <property type="entry name" value="CuRO_3_LCC_plant"/>
    <property type="match status" value="1"/>
</dbReference>
<dbReference type="SUPFAM" id="SSF49503">
    <property type="entry name" value="Cupredoxins"/>
    <property type="match status" value="3"/>
</dbReference>
<keyword evidence="7" id="KW-0964">Secreted</keyword>
<name>A0A2G5EFG2_AQUCA</name>
<dbReference type="InterPro" id="IPR034285">
    <property type="entry name" value="CuRO_2_LCC"/>
</dbReference>
<evidence type="ECO:0000259" key="14">
    <source>
        <dbReference type="Pfam" id="PF07731"/>
    </source>
</evidence>
<feature type="domain" description="Plastocyanin-like" evidence="14">
    <location>
        <begin position="383"/>
        <end position="520"/>
    </location>
</feature>
<keyword evidence="8" id="KW-0479">Metal-binding</keyword>
<dbReference type="CDD" id="cd13875">
    <property type="entry name" value="CuRO_2_LCC_plant"/>
    <property type="match status" value="1"/>
</dbReference>
<keyword evidence="9" id="KW-0677">Repeat</keyword>
<comment type="subcellular location">
    <subcellularLocation>
        <location evidence="3">Secreted</location>
        <location evidence="3">Extracellular space</location>
        <location evidence="3">Apoplast</location>
    </subcellularLocation>
</comment>
<dbReference type="InterPro" id="IPR017761">
    <property type="entry name" value="Laccase"/>
</dbReference>
<gene>
    <name evidence="16" type="ORF">AQUCO_00900806v1</name>
</gene>
<feature type="domain" description="Plastocyanin-like" evidence="13">
    <location>
        <begin position="127"/>
        <end position="277"/>
    </location>
</feature>
<evidence type="ECO:0000256" key="4">
    <source>
        <dbReference type="ARBA" id="ARBA00010609"/>
    </source>
</evidence>
<evidence type="ECO:0000256" key="2">
    <source>
        <dbReference type="ARBA" id="ARBA00001935"/>
    </source>
</evidence>
<feature type="non-terminal residue" evidence="16">
    <location>
        <position position="1"/>
    </location>
</feature>
<evidence type="ECO:0000256" key="8">
    <source>
        <dbReference type="ARBA" id="ARBA00022723"/>
    </source>
</evidence>
<evidence type="ECO:0000256" key="1">
    <source>
        <dbReference type="ARBA" id="ARBA00000349"/>
    </source>
</evidence>
<dbReference type="Pfam" id="PF00394">
    <property type="entry name" value="Cu-oxidase"/>
    <property type="match status" value="1"/>
</dbReference>
<feature type="domain" description="Plastocyanin-like" evidence="15">
    <location>
        <begin position="4"/>
        <end position="114"/>
    </location>
</feature>
<organism evidence="16 17">
    <name type="scientific">Aquilegia coerulea</name>
    <name type="common">Rocky mountain columbine</name>
    <dbReference type="NCBI Taxonomy" id="218851"/>
    <lineage>
        <taxon>Eukaryota</taxon>
        <taxon>Viridiplantae</taxon>
        <taxon>Streptophyta</taxon>
        <taxon>Embryophyta</taxon>
        <taxon>Tracheophyta</taxon>
        <taxon>Spermatophyta</taxon>
        <taxon>Magnoliopsida</taxon>
        <taxon>Ranunculales</taxon>
        <taxon>Ranunculaceae</taxon>
        <taxon>Thalictroideae</taxon>
        <taxon>Aquilegia</taxon>
    </lineage>
</organism>
<comment type="cofactor">
    <cofactor evidence="2">
        <name>Cu cation</name>
        <dbReference type="ChEBI" id="CHEBI:23378"/>
    </cofactor>
</comment>
<dbReference type="AlphaFoldDB" id="A0A2G5EFG2"/>
<dbReference type="InterPro" id="IPR008972">
    <property type="entry name" value="Cupredoxin"/>
</dbReference>
<evidence type="ECO:0000256" key="6">
    <source>
        <dbReference type="ARBA" id="ARBA00022523"/>
    </source>
</evidence>
<evidence type="ECO:0000313" key="16">
    <source>
        <dbReference type="EMBL" id="PIA54505.1"/>
    </source>
</evidence>
<accession>A0A2G5EFG2</accession>
<dbReference type="NCBIfam" id="TIGR03389">
    <property type="entry name" value="laccase"/>
    <property type="match status" value="1"/>
</dbReference>
<dbReference type="InterPro" id="IPR001117">
    <property type="entry name" value="Cu-oxidase_2nd"/>
</dbReference>
<reference evidence="16 17" key="1">
    <citation type="submission" date="2017-09" db="EMBL/GenBank/DDBJ databases">
        <title>WGS assembly of Aquilegia coerulea Goldsmith.</title>
        <authorList>
            <person name="Hodges S."/>
            <person name="Kramer E."/>
            <person name="Nordborg M."/>
            <person name="Tomkins J."/>
            <person name="Borevitz J."/>
            <person name="Derieg N."/>
            <person name="Yan J."/>
            <person name="Mihaltcheva S."/>
            <person name="Hayes R.D."/>
            <person name="Rokhsar D."/>
        </authorList>
    </citation>
    <scope>NUCLEOTIDE SEQUENCE [LARGE SCALE GENOMIC DNA]</scope>
    <source>
        <strain evidence="17">cv. Goldsmith</strain>
    </source>
</reference>
<dbReference type="GO" id="GO:0005507">
    <property type="term" value="F:copper ion binding"/>
    <property type="evidence" value="ECO:0007669"/>
    <property type="project" value="InterPro"/>
</dbReference>
<protein>
    <recommendedName>
        <fullName evidence="5">laccase</fullName>
        <ecNumber evidence="5">1.10.3.2</ecNumber>
    </recommendedName>
</protein>
<dbReference type="InterPro" id="IPR002355">
    <property type="entry name" value="Cu_oxidase_Cu_BS"/>
</dbReference>
<evidence type="ECO:0000313" key="17">
    <source>
        <dbReference type="Proteomes" id="UP000230069"/>
    </source>
</evidence>
<dbReference type="InterPro" id="IPR034288">
    <property type="entry name" value="CuRO_1_LCC"/>
</dbReference>
<dbReference type="Gene3D" id="2.60.40.420">
    <property type="entry name" value="Cupredoxins - blue copper proteins"/>
    <property type="match status" value="3"/>
</dbReference>
<dbReference type="STRING" id="218851.A0A2G5EFG2"/>
<keyword evidence="17" id="KW-1185">Reference proteome</keyword>
<dbReference type="GO" id="GO:0046274">
    <property type="term" value="P:lignin catabolic process"/>
    <property type="evidence" value="ECO:0007669"/>
    <property type="project" value="UniProtKB-KW"/>
</dbReference>
<dbReference type="PANTHER" id="PTHR11709:SF9">
    <property type="entry name" value="LACCASE-7"/>
    <property type="match status" value="1"/>
</dbReference>
<dbReference type="CDD" id="cd13849">
    <property type="entry name" value="CuRO_1_LCC_plant"/>
    <property type="match status" value="1"/>
</dbReference>
<dbReference type="InParanoid" id="A0A2G5EFG2"/>
<evidence type="ECO:0000256" key="11">
    <source>
        <dbReference type="ARBA" id="ARBA00023008"/>
    </source>
</evidence>